<dbReference type="Gene3D" id="3.40.50.1820">
    <property type="entry name" value="alpha/beta hydrolase"/>
    <property type="match status" value="1"/>
</dbReference>
<dbReference type="InterPro" id="IPR019826">
    <property type="entry name" value="Carboxylesterase_B_AS"/>
</dbReference>
<dbReference type="InterPro" id="IPR029058">
    <property type="entry name" value="AB_hydrolase_fold"/>
</dbReference>
<feature type="domain" description="Carboxylesterase type B" evidence="4">
    <location>
        <begin position="1"/>
        <end position="139"/>
    </location>
</feature>
<protein>
    <recommendedName>
        <fullName evidence="3">Carboxylic ester hydrolase</fullName>
        <ecNumber evidence="3">3.1.1.-</ecNumber>
    </recommendedName>
</protein>
<gene>
    <name evidence="5" type="ORF">SCP_1401430</name>
</gene>
<evidence type="ECO:0000256" key="2">
    <source>
        <dbReference type="ARBA" id="ARBA00022801"/>
    </source>
</evidence>
<evidence type="ECO:0000313" key="5">
    <source>
        <dbReference type="EMBL" id="GBE88738.1"/>
    </source>
</evidence>
<dbReference type="SUPFAM" id="SSF53474">
    <property type="entry name" value="alpha/beta-Hydrolases"/>
    <property type="match status" value="1"/>
</dbReference>
<dbReference type="Pfam" id="PF00135">
    <property type="entry name" value="COesterase"/>
    <property type="match status" value="1"/>
</dbReference>
<evidence type="ECO:0000256" key="1">
    <source>
        <dbReference type="ARBA" id="ARBA00005964"/>
    </source>
</evidence>
<dbReference type="InParanoid" id="A0A401H2V3"/>
<dbReference type="RefSeq" id="XP_027619651.1">
    <property type="nucleotide sequence ID" value="XM_027763850.1"/>
</dbReference>
<dbReference type="Proteomes" id="UP000287166">
    <property type="component" value="Unassembled WGS sequence"/>
</dbReference>
<reference evidence="5 6" key="1">
    <citation type="journal article" date="2018" name="Sci. Rep.">
        <title>Genome sequence of the cauliflower mushroom Sparassis crispa (Hanabiratake) and its association with beneficial usage.</title>
        <authorList>
            <person name="Kiyama R."/>
            <person name="Furutani Y."/>
            <person name="Kawaguchi K."/>
            <person name="Nakanishi T."/>
        </authorList>
    </citation>
    <scope>NUCLEOTIDE SEQUENCE [LARGE SCALE GENOMIC DNA]</scope>
</reference>
<accession>A0A401H2V3</accession>
<evidence type="ECO:0000256" key="3">
    <source>
        <dbReference type="RuleBase" id="RU361235"/>
    </source>
</evidence>
<dbReference type="GO" id="GO:0016787">
    <property type="term" value="F:hydrolase activity"/>
    <property type="evidence" value="ECO:0007669"/>
    <property type="project" value="UniProtKB-KW"/>
</dbReference>
<comment type="caution">
    <text evidence="5">The sequence shown here is derived from an EMBL/GenBank/DDBJ whole genome shotgun (WGS) entry which is preliminary data.</text>
</comment>
<dbReference type="STRING" id="139825.A0A401H2V3"/>
<dbReference type="PANTHER" id="PTHR43142">
    <property type="entry name" value="CARBOXYLIC ESTER HYDROLASE"/>
    <property type="match status" value="1"/>
</dbReference>
<dbReference type="GeneID" id="38785655"/>
<proteinExistence type="inferred from homology"/>
<dbReference type="EMBL" id="BFAD01000014">
    <property type="protein sequence ID" value="GBE88738.1"/>
    <property type="molecule type" value="Genomic_DNA"/>
</dbReference>
<comment type="similarity">
    <text evidence="1 3">Belongs to the type-B carboxylesterase/lipase family.</text>
</comment>
<organism evidence="5 6">
    <name type="scientific">Sparassis crispa</name>
    <dbReference type="NCBI Taxonomy" id="139825"/>
    <lineage>
        <taxon>Eukaryota</taxon>
        <taxon>Fungi</taxon>
        <taxon>Dikarya</taxon>
        <taxon>Basidiomycota</taxon>
        <taxon>Agaricomycotina</taxon>
        <taxon>Agaricomycetes</taxon>
        <taxon>Polyporales</taxon>
        <taxon>Sparassidaceae</taxon>
        <taxon>Sparassis</taxon>
    </lineage>
</organism>
<dbReference type="AlphaFoldDB" id="A0A401H2V3"/>
<dbReference type="PROSITE" id="PS00122">
    <property type="entry name" value="CARBOXYLESTERASE_B_1"/>
    <property type="match status" value="1"/>
</dbReference>
<evidence type="ECO:0000259" key="4">
    <source>
        <dbReference type="Pfam" id="PF00135"/>
    </source>
</evidence>
<keyword evidence="6" id="KW-1185">Reference proteome</keyword>
<evidence type="ECO:0000313" key="6">
    <source>
        <dbReference type="Proteomes" id="UP000287166"/>
    </source>
</evidence>
<dbReference type="InterPro" id="IPR002018">
    <property type="entry name" value="CarbesteraseB"/>
</dbReference>
<dbReference type="OrthoDB" id="408631at2759"/>
<dbReference type="PANTHER" id="PTHR43142:SF3">
    <property type="entry name" value="PUTATIVE (AFU_ORTHOLOGUE AFUA_3G09070)-RELATED"/>
    <property type="match status" value="1"/>
</dbReference>
<dbReference type="EC" id="3.1.1.-" evidence="3"/>
<sequence>MASRGDIVVVTVNYRLSTLGFLALNDGTTNGNFGLADQIVALDWVKEYITAFGGDPDRITIAGESAGAASVRTFLASPLAIGKYAGAIMESSPRRRYSSYLSILEVSILVEPILAEIGCNLSDVLECLRAYDANALVNLAHIASSLVGDGTYIVYTELSLNGSGDVAGIHVMIGNLLMKRWTFGASTRRRYGLTAFDPNHPVCDAPPDATHPYGNPSEEYFKCHTGELYFFFGTLPSDRPYRDAEDLPFMQTALDAWTAFART</sequence>
<keyword evidence="2 3" id="KW-0378">Hydrolase</keyword>
<name>A0A401H2V3_9APHY</name>